<evidence type="ECO:0000256" key="3">
    <source>
        <dbReference type="ARBA" id="ARBA00011881"/>
    </source>
</evidence>
<feature type="binding site" description="via carbamate group" evidence="8">
    <location>
        <position position="148"/>
    </location>
    <ligand>
        <name>Zn(2+)</name>
        <dbReference type="ChEBI" id="CHEBI:29105"/>
        <label>2</label>
    </ligand>
</feature>
<dbReference type="InterPro" id="IPR011059">
    <property type="entry name" value="Metal-dep_hydrolase_composite"/>
</dbReference>
<feature type="binding site" evidence="8">
    <location>
        <position position="184"/>
    </location>
    <ligand>
        <name>Zn(2+)</name>
        <dbReference type="ChEBI" id="CHEBI:29105"/>
        <label>2</label>
    </ligand>
</feature>
<feature type="domain" description="Amidohydrolase-related" evidence="9">
    <location>
        <begin position="52"/>
        <end position="431"/>
    </location>
</feature>
<dbReference type="RefSeq" id="WP_385942347.1">
    <property type="nucleotide sequence ID" value="NZ_JBHSOZ010000008.1"/>
</dbReference>
<dbReference type="Proteomes" id="UP001596142">
    <property type="component" value="Unassembled WGS sequence"/>
</dbReference>
<keyword evidence="4 8" id="KW-0659">Purine metabolism</keyword>
<keyword evidence="5 8" id="KW-0479">Metal-binding</keyword>
<evidence type="ECO:0000259" key="9">
    <source>
        <dbReference type="Pfam" id="PF01979"/>
    </source>
</evidence>
<sequence length="465" mass="50589">MYDYHLVIKNGKVVTPNGVKDYEIGIKDGLISALEPEVKGSTEQIWNAQGQYIFPGAIDVHVHFNEPGREVWEGFSTGSAMLAAGGVTTFFDMPLNGIPSTVTKEAFEEKKSIAGSKSLVDFGLWGGLVPGNEEELSALSESGVVGFKAFMSPSGNEEFERADDDTLLKGMRRIAQLGKVLALHAESTPIVELLQKEKESQGLSDADAYASSRPIEAEVEAVQRAISFARITGCPLHFVHISSAAAAVEIQKAKQEGLDITLETCPHYLLFTHEDLAQKGAIAKCAPPLRKKHEQERLVEALVEGQIDMVSSDHSPCTPDLKDQDNMFTAWGGINGGQFTLLSMIELALIYDLPFHEVAQWTASAPARRFGLDKIKGELKVGLQADLAVVHTSDAFTAVKDNMYDKHKFSVYEGRTFPCSVAAVFSSGEIVYEKNKGLISTRPGGKWLKPVENDLSSAACIKKRG</sequence>
<dbReference type="HAMAP" id="MF_01645">
    <property type="entry name" value="Hydantoinase"/>
    <property type="match status" value="1"/>
</dbReference>
<comment type="pathway">
    <text evidence="8">Nitrogen metabolism; (S)-allantoin degradation; allantoate from (S)-allantoin: step 1/1.</text>
</comment>
<proteinExistence type="inferred from homology"/>
<dbReference type="Gene3D" id="2.30.40.10">
    <property type="entry name" value="Urease, subunit C, domain 1"/>
    <property type="match status" value="1"/>
</dbReference>
<comment type="caution">
    <text evidence="10">The sequence shown here is derived from an EMBL/GenBank/DDBJ whole genome shotgun (WGS) entry which is preliminary data.</text>
</comment>
<dbReference type="PROSITE" id="PS00482">
    <property type="entry name" value="DIHYDROOROTASE_1"/>
    <property type="match status" value="1"/>
</dbReference>
<feature type="binding site" evidence="8">
    <location>
        <position position="313"/>
    </location>
    <ligand>
        <name>Zn(2+)</name>
        <dbReference type="ChEBI" id="CHEBI:29105"/>
        <label>1</label>
    </ligand>
</feature>
<reference evidence="11" key="1">
    <citation type="journal article" date="2019" name="Int. J. Syst. Evol. Microbiol.">
        <title>The Global Catalogue of Microorganisms (GCM) 10K type strain sequencing project: providing services to taxonomists for standard genome sequencing and annotation.</title>
        <authorList>
            <consortium name="The Broad Institute Genomics Platform"/>
            <consortium name="The Broad Institute Genome Sequencing Center for Infectious Disease"/>
            <person name="Wu L."/>
            <person name="Ma J."/>
        </authorList>
    </citation>
    <scope>NUCLEOTIDE SEQUENCE [LARGE SCALE GENOMIC DNA]</scope>
    <source>
        <strain evidence="11">CECT 7184</strain>
    </source>
</reference>
<organism evidence="10 11">
    <name type="scientific">Thalassorhabdus alkalitolerans</name>
    <dbReference type="NCBI Taxonomy" id="2282697"/>
    <lineage>
        <taxon>Bacteria</taxon>
        <taxon>Bacillati</taxon>
        <taxon>Bacillota</taxon>
        <taxon>Bacilli</taxon>
        <taxon>Bacillales</taxon>
        <taxon>Bacillaceae</taxon>
        <taxon>Thalassorhabdus</taxon>
    </lineage>
</organism>
<evidence type="ECO:0000256" key="2">
    <source>
        <dbReference type="ARBA" id="ARBA00010286"/>
    </source>
</evidence>
<keyword evidence="7 8" id="KW-0862">Zinc</keyword>
<evidence type="ECO:0000256" key="7">
    <source>
        <dbReference type="ARBA" id="ARBA00022833"/>
    </source>
</evidence>
<dbReference type="InterPro" id="IPR006680">
    <property type="entry name" value="Amidohydro-rel"/>
</dbReference>
<feature type="binding site" evidence="8">
    <location>
        <position position="240"/>
    </location>
    <ligand>
        <name>Zn(2+)</name>
        <dbReference type="ChEBI" id="CHEBI:29105"/>
        <label>2</label>
    </ligand>
</feature>
<evidence type="ECO:0000256" key="1">
    <source>
        <dbReference type="ARBA" id="ARBA00002368"/>
    </source>
</evidence>
<comment type="function">
    <text evidence="8">Catalyzes the conversion of allantoin (5-ureidohydantoin) to allantoic acid by hydrolytic cleavage of the five-member hydantoin ring.</text>
</comment>
<dbReference type="SUPFAM" id="SSF51556">
    <property type="entry name" value="Metallo-dependent hydrolases"/>
    <property type="match status" value="1"/>
</dbReference>
<evidence type="ECO:0000313" key="10">
    <source>
        <dbReference type="EMBL" id="MFC5713934.1"/>
    </source>
</evidence>
<comment type="similarity">
    <text evidence="2">Belongs to the metallo-dependent hydrolases superfamily. DHOase family. Class I DHOase subfamily.</text>
</comment>
<dbReference type="PANTHER" id="PTHR43668:SF4">
    <property type="entry name" value="ALLANTOINASE"/>
    <property type="match status" value="1"/>
</dbReference>
<comment type="similarity">
    <text evidence="8">Belongs to the metallo-dependent hydrolases superfamily. Allantoinase family.</text>
</comment>
<keyword evidence="11" id="KW-1185">Reference proteome</keyword>
<dbReference type="EC" id="3.5.2.5" evidence="8"/>
<comment type="PTM">
    <text evidence="8">Carboxylation allows a single lysine to coordinate two zinc ions.</text>
</comment>
<evidence type="ECO:0000256" key="4">
    <source>
        <dbReference type="ARBA" id="ARBA00022631"/>
    </source>
</evidence>
<dbReference type="NCBIfam" id="TIGR03178">
    <property type="entry name" value="allantoinase"/>
    <property type="match status" value="1"/>
</dbReference>
<dbReference type="InterPro" id="IPR050138">
    <property type="entry name" value="DHOase/Allantoinase_Hydrolase"/>
</dbReference>
<dbReference type="NCBIfam" id="NF004839">
    <property type="entry name" value="PRK06189.1"/>
    <property type="match status" value="1"/>
</dbReference>
<dbReference type="InterPro" id="IPR047604">
    <property type="entry name" value="Allantoinase_bact"/>
</dbReference>
<feature type="binding site" description="via carbamate group" evidence="8">
    <location>
        <position position="148"/>
    </location>
    <ligand>
        <name>Zn(2+)</name>
        <dbReference type="ChEBI" id="CHEBI:29105"/>
        <label>1</label>
    </ligand>
</feature>
<dbReference type="EMBL" id="JBHSOZ010000008">
    <property type="protein sequence ID" value="MFC5713934.1"/>
    <property type="molecule type" value="Genomic_DNA"/>
</dbReference>
<evidence type="ECO:0000256" key="6">
    <source>
        <dbReference type="ARBA" id="ARBA00022801"/>
    </source>
</evidence>
<evidence type="ECO:0000256" key="5">
    <source>
        <dbReference type="ARBA" id="ARBA00022723"/>
    </source>
</evidence>
<dbReference type="InterPro" id="IPR002195">
    <property type="entry name" value="Dihydroorotase_CS"/>
</dbReference>
<protein>
    <recommendedName>
        <fullName evidence="8">Allantoinase</fullName>
        <ecNumber evidence="8">3.5.2.5</ecNumber>
    </recommendedName>
    <alternativeName>
        <fullName evidence="8">Allantoin-utilizing enzyme</fullName>
    </alternativeName>
</protein>
<dbReference type="PANTHER" id="PTHR43668">
    <property type="entry name" value="ALLANTOINASE"/>
    <property type="match status" value="1"/>
</dbReference>
<name>A0ABW0YN99_9BACI</name>
<gene>
    <name evidence="8" type="primary">allB</name>
    <name evidence="10" type="ORF">ACFPU1_14280</name>
</gene>
<dbReference type="Gene3D" id="3.20.20.140">
    <property type="entry name" value="Metal-dependent hydrolases"/>
    <property type="match status" value="1"/>
</dbReference>
<comment type="cofactor">
    <cofactor evidence="8">
        <name>Zn(2+)</name>
        <dbReference type="ChEBI" id="CHEBI:29105"/>
    </cofactor>
    <text evidence="8">Binds 2 Zn(2+) ions per subunit.</text>
</comment>
<dbReference type="GO" id="GO:0004038">
    <property type="term" value="F:allantoinase activity"/>
    <property type="evidence" value="ECO:0007669"/>
    <property type="project" value="UniProtKB-EC"/>
</dbReference>
<dbReference type="Pfam" id="PF01979">
    <property type="entry name" value="Amidohydro_1"/>
    <property type="match status" value="1"/>
</dbReference>
<accession>A0ABW0YN99</accession>
<comment type="subunit">
    <text evidence="3 8">Homotetramer.</text>
</comment>
<feature type="binding site" evidence="8">
    <location>
        <position position="61"/>
    </location>
    <ligand>
        <name>Zn(2+)</name>
        <dbReference type="ChEBI" id="CHEBI:29105"/>
        <label>1</label>
    </ligand>
</feature>
<feature type="modified residue" description="N6-carboxylysine" evidence="8">
    <location>
        <position position="148"/>
    </location>
</feature>
<dbReference type="InterPro" id="IPR032466">
    <property type="entry name" value="Metal_Hydrolase"/>
</dbReference>
<keyword evidence="6 8" id="KW-0378">Hydrolase</keyword>
<dbReference type="InterPro" id="IPR017593">
    <property type="entry name" value="Allantoinase"/>
</dbReference>
<dbReference type="SUPFAM" id="SSF51338">
    <property type="entry name" value="Composite domain of metallo-dependent hydrolases"/>
    <property type="match status" value="1"/>
</dbReference>
<feature type="binding site" evidence="8">
    <location>
        <position position="63"/>
    </location>
    <ligand>
        <name>Zn(2+)</name>
        <dbReference type="ChEBI" id="CHEBI:29105"/>
        <label>1</label>
    </ligand>
</feature>
<comment type="function">
    <text evidence="1">Catalyzes the reversible cyclization of carbamoyl aspartate to dihydroorotate.</text>
</comment>
<comment type="catalytic activity">
    <reaction evidence="8">
        <text>(S)-allantoin + H2O = allantoate + H(+)</text>
        <dbReference type="Rhea" id="RHEA:17029"/>
        <dbReference type="ChEBI" id="CHEBI:15377"/>
        <dbReference type="ChEBI" id="CHEBI:15378"/>
        <dbReference type="ChEBI" id="CHEBI:15678"/>
        <dbReference type="ChEBI" id="CHEBI:17536"/>
        <dbReference type="EC" id="3.5.2.5"/>
    </reaction>
</comment>
<evidence type="ECO:0000313" key="11">
    <source>
        <dbReference type="Proteomes" id="UP001596142"/>
    </source>
</evidence>
<evidence type="ECO:0000256" key="8">
    <source>
        <dbReference type="HAMAP-Rule" id="MF_01645"/>
    </source>
</evidence>